<evidence type="ECO:0000256" key="18">
    <source>
        <dbReference type="ARBA" id="ARBA00040980"/>
    </source>
</evidence>
<evidence type="ECO:0000256" key="3">
    <source>
        <dbReference type="ARBA" id="ARBA00006955"/>
    </source>
</evidence>
<comment type="similarity">
    <text evidence="4">Belongs to the geminin family.</text>
</comment>
<feature type="domain" description="Cyclin-like" evidence="22">
    <location>
        <begin position="126"/>
        <end position="210"/>
    </location>
</feature>
<keyword evidence="6" id="KW-0132">Cell division</keyword>
<dbReference type="AlphaFoldDB" id="A0A4U5UUE6"/>
<evidence type="ECO:0000256" key="10">
    <source>
        <dbReference type="ARBA" id="ARBA00023127"/>
    </source>
</evidence>
<dbReference type="Proteomes" id="UP000298787">
    <property type="component" value="Chromosome 11"/>
</dbReference>
<keyword evidence="9 20" id="KW-0175">Coiled coil</keyword>
<dbReference type="InterPro" id="IPR006671">
    <property type="entry name" value="Cyclin_N"/>
</dbReference>
<evidence type="ECO:0000256" key="6">
    <source>
        <dbReference type="ARBA" id="ARBA00022618"/>
    </source>
</evidence>
<accession>A0A4U5UUE6</accession>
<dbReference type="Gene3D" id="1.10.472.10">
    <property type="entry name" value="Cyclin-like"/>
    <property type="match status" value="2"/>
</dbReference>
<evidence type="ECO:0000256" key="7">
    <source>
        <dbReference type="ARBA" id="ARBA00022794"/>
    </source>
</evidence>
<dbReference type="PANTHER" id="PTHR13372">
    <property type="entry name" value="GEMININ"/>
    <property type="match status" value="1"/>
</dbReference>
<feature type="region of interest" description="Disordered" evidence="21">
    <location>
        <begin position="636"/>
        <end position="655"/>
    </location>
</feature>
<dbReference type="Pfam" id="PF00134">
    <property type="entry name" value="Cyclin_N"/>
    <property type="match status" value="1"/>
</dbReference>
<organism evidence="23 24">
    <name type="scientific">Collichthys lucidus</name>
    <name type="common">Big head croaker</name>
    <name type="synonym">Sciaena lucida</name>
    <dbReference type="NCBI Taxonomy" id="240159"/>
    <lineage>
        <taxon>Eukaryota</taxon>
        <taxon>Metazoa</taxon>
        <taxon>Chordata</taxon>
        <taxon>Craniata</taxon>
        <taxon>Vertebrata</taxon>
        <taxon>Euteleostomi</taxon>
        <taxon>Actinopterygii</taxon>
        <taxon>Neopterygii</taxon>
        <taxon>Teleostei</taxon>
        <taxon>Neoteleostei</taxon>
        <taxon>Acanthomorphata</taxon>
        <taxon>Eupercaria</taxon>
        <taxon>Sciaenidae</taxon>
        <taxon>Collichthys</taxon>
    </lineage>
</organism>
<keyword evidence="24" id="KW-1185">Reference proteome</keyword>
<evidence type="ECO:0000313" key="24">
    <source>
        <dbReference type="Proteomes" id="UP000298787"/>
    </source>
</evidence>
<evidence type="ECO:0000313" key="23">
    <source>
        <dbReference type="EMBL" id="TKS78378.1"/>
    </source>
</evidence>
<keyword evidence="10 19" id="KW-0195">Cyclin</keyword>
<dbReference type="GO" id="GO:0030030">
    <property type="term" value="P:cell projection organization"/>
    <property type="evidence" value="ECO:0007669"/>
    <property type="project" value="UniProtKB-KW"/>
</dbReference>
<dbReference type="SMART" id="SM00385">
    <property type="entry name" value="CYCLIN"/>
    <property type="match status" value="1"/>
</dbReference>
<protein>
    <recommendedName>
        <fullName evidence="18">G2/mitotic-specific cyclin-B2</fullName>
    </recommendedName>
    <alternativeName>
        <fullName evidence="16">Multiciliate differentiation and DNA synthesis-associated cell cycle protein</fullName>
    </alternativeName>
    <alternativeName>
        <fullName evidence="5">Multicilin</fullName>
    </alternativeName>
    <alternativeName>
        <fullName evidence="17">Protein Idas</fullName>
    </alternativeName>
</protein>
<dbReference type="GO" id="GO:0005634">
    <property type="term" value="C:nucleus"/>
    <property type="evidence" value="ECO:0007669"/>
    <property type="project" value="UniProtKB-SubCell"/>
</dbReference>
<dbReference type="GO" id="GO:0045786">
    <property type="term" value="P:negative regulation of cell cycle"/>
    <property type="evidence" value="ECO:0007669"/>
    <property type="project" value="TreeGrafter"/>
</dbReference>
<evidence type="ECO:0000256" key="21">
    <source>
        <dbReference type="SAM" id="MobiDB-lite"/>
    </source>
</evidence>
<evidence type="ECO:0000256" key="5">
    <source>
        <dbReference type="ARBA" id="ARBA00018222"/>
    </source>
</evidence>
<evidence type="ECO:0000256" key="4">
    <source>
        <dbReference type="ARBA" id="ARBA00007979"/>
    </source>
</evidence>
<evidence type="ECO:0000256" key="2">
    <source>
        <dbReference type="ARBA" id="ARBA00004123"/>
    </source>
</evidence>
<dbReference type="PANTHER" id="PTHR13372:SF3">
    <property type="entry name" value="MULTICILIN"/>
    <property type="match status" value="1"/>
</dbReference>
<reference evidence="23 24" key="1">
    <citation type="submission" date="2019-01" db="EMBL/GenBank/DDBJ databases">
        <title>Genome Assembly of Collichthys lucidus.</title>
        <authorList>
            <person name="Cai M."/>
            <person name="Xiao S."/>
        </authorList>
    </citation>
    <scope>NUCLEOTIDE SEQUENCE [LARGE SCALE GENOMIC DNA]</scope>
    <source>
        <strain evidence="23">JT15FE1705JMU</strain>
        <tissue evidence="23">Muscle</tissue>
    </source>
</reference>
<comment type="similarity">
    <text evidence="3">Belongs to the cyclin family. Cyclin AB subfamily.</text>
</comment>
<dbReference type="InterPro" id="IPR004367">
    <property type="entry name" value="Cyclin_C-dom"/>
</dbReference>
<dbReference type="CDD" id="cd22590">
    <property type="entry name" value="McIdas_CC"/>
    <property type="match status" value="1"/>
</dbReference>
<feature type="region of interest" description="Disordered" evidence="21">
    <location>
        <begin position="1"/>
        <end position="48"/>
    </location>
</feature>
<keyword evidence="12" id="KW-0804">Transcription</keyword>
<evidence type="ECO:0000256" key="17">
    <source>
        <dbReference type="ARBA" id="ARBA00033197"/>
    </source>
</evidence>
<dbReference type="GO" id="GO:0008156">
    <property type="term" value="P:negative regulation of DNA replication"/>
    <property type="evidence" value="ECO:0007669"/>
    <property type="project" value="TreeGrafter"/>
</dbReference>
<dbReference type="Pfam" id="PF07412">
    <property type="entry name" value="Geminin"/>
    <property type="match status" value="1"/>
</dbReference>
<dbReference type="STRING" id="240159.A0A4U5UUE6"/>
<evidence type="ECO:0000256" key="19">
    <source>
        <dbReference type="RuleBase" id="RU000383"/>
    </source>
</evidence>
<dbReference type="InterPro" id="IPR022786">
    <property type="entry name" value="Geminin/Multicilin"/>
</dbReference>
<comment type="subunit">
    <text evidence="15">Interacts with the CDK1 protein kinase to form a serine/threonine kinase holoenzyme complex also known as maturation promoting factor (MPF). The cyclin subunit imparts substrate specificity to the complex.</text>
</comment>
<gene>
    <name evidence="23" type="ORF">D9C73_012796</name>
</gene>
<evidence type="ECO:0000259" key="22">
    <source>
        <dbReference type="SMART" id="SM00385"/>
    </source>
</evidence>
<comment type="subcellular location">
    <subcellularLocation>
        <location evidence="2">Nucleus</location>
    </subcellularLocation>
</comment>
<comment type="function">
    <text evidence="1">Essential for the control of the cell cycle at the G2/M (mitosis) transition.</text>
</comment>
<sequence length="694" mass="76894">MVSFVSGECGSETGYKRRRTAGASPPTDALTPAQQRQTGRHRKQTLMSKLSDSGFEEDLGCSPVLSPARIHASPDEPPAGQPSTWYLQYGDIGYKIQREKEAQFHPCKSLARQPQLTAEARCTLVSWLIPVHKHFRLSFECCCLAVNIMDRFLASTPVAADCFQLLGVTALLIASKQVEVCSPRISHLLSFCCDAFTKEQLCNLECLILLRLNFHLAAPTLAFFLDYYTNCTEAAQLVSEKTGGDSCARTNPDTKTPKRCSNLARKVCELTLADYAFNKYPPSLTASCALKLASELLQTEQEDQCGSFVDELCAQPASAQQSESPEVSEGSLKGHSMSVCQGNFSHNLMQECKDNLKLLVSLNQETLEDKVLVPRSSSPVTVYVELPCIIEQAFSTIAWDDLEDCASVVRRESDSQVNESDADDQDFGDYALDFMAESPATLESSLSPAELVPFQGCVIPPLTPQRYLSSENTLFHTSPEANNPSAQDGAPWKGIAQCHGRMLGDSLEVNNQLYETLHRKQEEIDSLQERNLHLRQLASRAKHLASVLEKLMTVRDPHIREPVPCSDKTSLSPCKRQRLDEGYETESSDSVEDMLRDISTRCNAVLHGTATGTKVQQESETIRMYGAFSGLQTSFSKGSSTATDRAEPEESVSSFRTSIREHCTIRTQVFPHGHSFTSRTHQGGYRFRWVPNHS</sequence>
<evidence type="ECO:0000256" key="11">
    <source>
        <dbReference type="ARBA" id="ARBA00023159"/>
    </source>
</evidence>
<dbReference type="Pfam" id="PF02984">
    <property type="entry name" value="Cyclin_C"/>
    <property type="match status" value="1"/>
</dbReference>
<evidence type="ECO:0000256" key="14">
    <source>
        <dbReference type="ARBA" id="ARBA00023306"/>
    </source>
</evidence>
<keyword evidence="7" id="KW-0970">Cilium biogenesis/degradation</keyword>
<dbReference type="Gene3D" id="1.20.5.1180">
    <property type="entry name" value="Geminin coiled-coil domain"/>
    <property type="match status" value="1"/>
</dbReference>
<name>A0A4U5UUE6_COLLU</name>
<dbReference type="GO" id="GO:0051301">
    <property type="term" value="P:cell division"/>
    <property type="evidence" value="ECO:0007669"/>
    <property type="project" value="UniProtKB-KW"/>
</dbReference>
<keyword evidence="11" id="KW-0010">Activator</keyword>
<dbReference type="SUPFAM" id="SSF47954">
    <property type="entry name" value="Cyclin-like"/>
    <property type="match status" value="2"/>
</dbReference>
<dbReference type="InterPro" id="IPR013763">
    <property type="entry name" value="Cyclin-like_dom"/>
</dbReference>
<evidence type="ECO:0000256" key="13">
    <source>
        <dbReference type="ARBA" id="ARBA00023242"/>
    </source>
</evidence>
<evidence type="ECO:0000256" key="9">
    <source>
        <dbReference type="ARBA" id="ARBA00023054"/>
    </source>
</evidence>
<feature type="coiled-coil region" evidence="20">
    <location>
        <begin position="510"/>
        <end position="537"/>
    </location>
</feature>
<evidence type="ECO:0000256" key="15">
    <source>
        <dbReference type="ARBA" id="ARBA00025821"/>
    </source>
</evidence>
<evidence type="ECO:0000256" key="16">
    <source>
        <dbReference type="ARBA" id="ARBA00031136"/>
    </source>
</evidence>
<keyword evidence="8" id="KW-0805">Transcription regulation</keyword>
<dbReference type="FunFam" id="1.10.472.10:FF:000001">
    <property type="entry name" value="G2/mitotic-specific cyclin"/>
    <property type="match status" value="1"/>
</dbReference>
<keyword evidence="14" id="KW-0131">Cell cycle</keyword>
<keyword evidence="13" id="KW-0539">Nucleus</keyword>
<dbReference type="EMBL" id="CM014088">
    <property type="protein sequence ID" value="TKS78378.1"/>
    <property type="molecule type" value="Genomic_DNA"/>
</dbReference>
<evidence type="ECO:0000256" key="12">
    <source>
        <dbReference type="ARBA" id="ARBA00023163"/>
    </source>
</evidence>
<evidence type="ECO:0000256" key="8">
    <source>
        <dbReference type="ARBA" id="ARBA00023015"/>
    </source>
</evidence>
<dbReference type="CDD" id="cd20536">
    <property type="entry name" value="CYCLIN_CCNO_rpt1"/>
    <property type="match status" value="1"/>
</dbReference>
<proteinExistence type="inferred from homology"/>
<evidence type="ECO:0000256" key="20">
    <source>
        <dbReference type="SAM" id="Coils"/>
    </source>
</evidence>
<dbReference type="InterPro" id="IPR036915">
    <property type="entry name" value="Cyclin-like_sf"/>
</dbReference>
<evidence type="ECO:0000256" key="1">
    <source>
        <dbReference type="ARBA" id="ARBA00003222"/>
    </source>
</evidence>
<dbReference type="SUPFAM" id="SSF111469">
    <property type="entry name" value="Geminin coiled-coil domain"/>
    <property type="match status" value="1"/>
</dbReference>